<dbReference type="SUPFAM" id="SSF46785">
    <property type="entry name" value="Winged helix' DNA-binding domain"/>
    <property type="match status" value="1"/>
</dbReference>
<name>A0ABU8RN06_9ACTN</name>
<keyword evidence="3" id="KW-0804">Transcription</keyword>
<dbReference type="InterPro" id="IPR036390">
    <property type="entry name" value="WH_DNA-bd_sf"/>
</dbReference>
<dbReference type="PROSITE" id="PS50949">
    <property type="entry name" value="HTH_GNTR"/>
    <property type="match status" value="1"/>
</dbReference>
<dbReference type="InterPro" id="IPR000524">
    <property type="entry name" value="Tscrpt_reg_HTH_GntR"/>
</dbReference>
<dbReference type="SMART" id="SM00345">
    <property type="entry name" value="HTH_GNTR"/>
    <property type="match status" value="1"/>
</dbReference>
<dbReference type="Gene3D" id="1.20.120.530">
    <property type="entry name" value="GntR ligand-binding domain-like"/>
    <property type="match status" value="1"/>
</dbReference>
<dbReference type="InterPro" id="IPR011711">
    <property type="entry name" value="GntR_C"/>
</dbReference>
<feature type="domain" description="HTH gntR-type" evidence="4">
    <location>
        <begin position="20"/>
        <end position="88"/>
    </location>
</feature>
<gene>
    <name evidence="5" type="ORF">WDZ17_13870</name>
</gene>
<accession>A0ABU8RN06</accession>
<dbReference type="PRINTS" id="PR00035">
    <property type="entry name" value="HTHGNTR"/>
</dbReference>
<proteinExistence type="predicted"/>
<dbReference type="InterPro" id="IPR008920">
    <property type="entry name" value="TF_FadR/GntR_C"/>
</dbReference>
<dbReference type="PANTHER" id="PTHR43537:SF5">
    <property type="entry name" value="UXU OPERON TRANSCRIPTIONAL REGULATOR"/>
    <property type="match status" value="1"/>
</dbReference>
<dbReference type="Pfam" id="PF07729">
    <property type="entry name" value="FCD"/>
    <property type="match status" value="1"/>
</dbReference>
<dbReference type="EMBL" id="JBBIAA010000021">
    <property type="protein sequence ID" value="MEJ5946381.1"/>
    <property type="molecule type" value="Genomic_DNA"/>
</dbReference>
<reference evidence="5 6" key="1">
    <citation type="journal article" date="2017" name="Int. J. Syst. Evol. Microbiol.">
        <title>Pseudokineococcus basanitobsidens sp. nov., isolated from volcanic rock.</title>
        <authorList>
            <person name="Lee D.W."/>
            <person name="Park M.Y."/>
            <person name="Kim J.J."/>
            <person name="Kim B.S."/>
        </authorList>
    </citation>
    <scope>NUCLEOTIDE SEQUENCE [LARGE SCALE GENOMIC DNA]</scope>
    <source>
        <strain evidence="5 6">DSM 103726</strain>
    </source>
</reference>
<dbReference type="SUPFAM" id="SSF48008">
    <property type="entry name" value="GntR ligand-binding domain-like"/>
    <property type="match status" value="1"/>
</dbReference>
<dbReference type="SMART" id="SM00895">
    <property type="entry name" value="FCD"/>
    <property type="match status" value="1"/>
</dbReference>
<dbReference type="Pfam" id="PF00392">
    <property type="entry name" value="GntR"/>
    <property type="match status" value="1"/>
</dbReference>
<dbReference type="InterPro" id="IPR036388">
    <property type="entry name" value="WH-like_DNA-bd_sf"/>
</dbReference>
<sequence length="246" mass="26992">MTKPNTESEVPRQIERVNRLRVSDSVAAQLTQLIIKGAYEVGEKLPSERVLSEQFGVSRSSMREAIRGIESNGLVNSSHGVGVFVVKNTLDTPETPEILIFDDFTVPELFEVRRTLEGEAAALAAGRRAPADTDEMERLLRACVDTDLTDAEFVQLDIELHQAVAAASKNGLLAKLYGTLEPLLGEYSRRVIAIPGRREHAHDGHVAIVEAIVAGRARDARAAAVAHIRDVEEDILRFMKDSGRTT</sequence>
<comment type="caution">
    <text evidence="5">The sequence shown here is derived from an EMBL/GenBank/DDBJ whole genome shotgun (WGS) entry which is preliminary data.</text>
</comment>
<keyword evidence="2" id="KW-0238">DNA-binding</keyword>
<dbReference type="PANTHER" id="PTHR43537">
    <property type="entry name" value="TRANSCRIPTIONAL REGULATOR, GNTR FAMILY"/>
    <property type="match status" value="1"/>
</dbReference>
<dbReference type="Gene3D" id="1.10.10.10">
    <property type="entry name" value="Winged helix-like DNA-binding domain superfamily/Winged helix DNA-binding domain"/>
    <property type="match status" value="1"/>
</dbReference>
<evidence type="ECO:0000256" key="3">
    <source>
        <dbReference type="ARBA" id="ARBA00023163"/>
    </source>
</evidence>
<protein>
    <submittedName>
        <fullName evidence="5">FCD domain-containing protein</fullName>
    </submittedName>
</protein>
<evidence type="ECO:0000256" key="2">
    <source>
        <dbReference type="ARBA" id="ARBA00023125"/>
    </source>
</evidence>
<keyword evidence="1" id="KW-0805">Transcription regulation</keyword>
<keyword evidence="6" id="KW-1185">Reference proteome</keyword>
<organism evidence="5 6">
    <name type="scientific">Pseudokineococcus basanitobsidens</name>
    <dbReference type="NCBI Taxonomy" id="1926649"/>
    <lineage>
        <taxon>Bacteria</taxon>
        <taxon>Bacillati</taxon>
        <taxon>Actinomycetota</taxon>
        <taxon>Actinomycetes</taxon>
        <taxon>Kineosporiales</taxon>
        <taxon>Kineosporiaceae</taxon>
        <taxon>Pseudokineococcus</taxon>
    </lineage>
</organism>
<evidence type="ECO:0000313" key="5">
    <source>
        <dbReference type="EMBL" id="MEJ5946381.1"/>
    </source>
</evidence>
<dbReference type="CDD" id="cd07377">
    <property type="entry name" value="WHTH_GntR"/>
    <property type="match status" value="1"/>
</dbReference>
<dbReference type="RefSeq" id="WP_339575764.1">
    <property type="nucleotide sequence ID" value="NZ_JBBIAA010000021.1"/>
</dbReference>
<dbReference type="Proteomes" id="UP001387100">
    <property type="component" value="Unassembled WGS sequence"/>
</dbReference>
<evidence type="ECO:0000259" key="4">
    <source>
        <dbReference type="PROSITE" id="PS50949"/>
    </source>
</evidence>
<evidence type="ECO:0000313" key="6">
    <source>
        <dbReference type="Proteomes" id="UP001387100"/>
    </source>
</evidence>
<evidence type="ECO:0000256" key="1">
    <source>
        <dbReference type="ARBA" id="ARBA00023015"/>
    </source>
</evidence>